<keyword evidence="3" id="KW-1185">Reference proteome</keyword>
<name>A0AAW1FJA9_ZOAVI</name>
<feature type="region of interest" description="Disordered" evidence="1">
    <location>
        <begin position="1"/>
        <end position="53"/>
    </location>
</feature>
<protein>
    <submittedName>
        <fullName evidence="2">Uncharacterized protein</fullName>
    </submittedName>
</protein>
<proteinExistence type="predicted"/>
<dbReference type="AlphaFoldDB" id="A0AAW1FJA9"/>
<organism evidence="2 3">
    <name type="scientific">Zoarces viviparus</name>
    <name type="common">Viviparous eelpout</name>
    <name type="synonym">Blennius viviparus</name>
    <dbReference type="NCBI Taxonomy" id="48416"/>
    <lineage>
        <taxon>Eukaryota</taxon>
        <taxon>Metazoa</taxon>
        <taxon>Chordata</taxon>
        <taxon>Craniata</taxon>
        <taxon>Vertebrata</taxon>
        <taxon>Euteleostomi</taxon>
        <taxon>Actinopterygii</taxon>
        <taxon>Neopterygii</taxon>
        <taxon>Teleostei</taxon>
        <taxon>Neoteleostei</taxon>
        <taxon>Acanthomorphata</taxon>
        <taxon>Eupercaria</taxon>
        <taxon>Perciformes</taxon>
        <taxon>Cottioidei</taxon>
        <taxon>Zoarcales</taxon>
        <taxon>Zoarcidae</taxon>
        <taxon>Zoarcinae</taxon>
        <taxon>Zoarces</taxon>
    </lineage>
</organism>
<evidence type="ECO:0000313" key="3">
    <source>
        <dbReference type="Proteomes" id="UP001488805"/>
    </source>
</evidence>
<feature type="compositionally biased region" description="Basic and acidic residues" evidence="1">
    <location>
        <begin position="8"/>
        <end position="31"/>
    </location>
</feature>
<evidence type="ECO:0000313" key="2">
    <source>
        <dbReference type="EMBL" id="KAK9534258.1"/>
    </source>
</evidence>
<dbReference type="Proteomes" id="UP001488805">
    <property type="component" value="Unassembled WGS sequence"/>
</dbReference>
<sequence length="87" mass="9796">MKAANSVETEKEEKQAGKGVDDEVLAERLYEQRSSTCEEGERSERSDGSADHRHKRLVGGFMSSVRLFASVVFLSRDGNIWMCRVSK</sequence>
<feature type="compositionally biased region" description="Basic and acidic residues" evidence="1">
    <location>
        <begin position="39"/>
        <end position="51"/>
    </location>
</feature>
<comment type="caution">
    <text evidence="2">The sequence shown here is derived from an EMBL/GenBank/DDBJ whole genome shotgun (WGS) entry which is preliminary data.</text>
</comment>
<gene>
    <name evidence="2" type="ORF">VZT92_009314</name>
</gene>
<dbReference type="EMBL" id="JBCEZU010000067">
    <property type="protein sequence ID" value="KAK9534258.1"/>
    <property type="molecule type" value="Genomic_DNA"/>
</dbReference>
<accession>A0AAW1FJA9</accession>
<evidence type="ECO:0000256" key="1">
    <source>
        <dbReference type="SAM" id="MobiDB-lite"/>
    </source>
</evidence>
<reference evidence="2 3" key="1">
    <citation type="journal article" date="2024" name="Genome Biol. Evol.">
        <title>Chromosome-level genome assembly of the viviparous eelpout Zoarces viviparus.</title>
        <authorList>
            <person name="Fuhrmann N."/>
            <person name="Brasseur M.V."/>
            <person name="Bakowski C.E."/>
            <person name="Podsiadlowski L."/>
            <person name="Prost S."/>
            <person name="Krehenwinkel H."/>
            <person name="Mayer C."/>
        </authorList>
    </citation>
    <scope>NUCLEOTIDE SEQUENCE [LARGE SCALE GENOMIC DNA]</scope>
    <source>
        <strain evidence="2">NO-MEL_2022_Ind0_liver</strain>
    </source>
</reference>